<keyword evidence="4" id="KW-0472">Membrane</keyword>
<organism evidence="8 9">
    <name type="scientific">Pedobacter hiemivivus</name>
    <dbReference type="NCBI Taxonomy" id="2530454"/>
    <lineage>
        <taxon>Bacteria</taxon>
        <taxon>Pseudomonadati</taxon>
        <taxon>Bacteroidota</taxon>
        <taxon>Sphingobacteriia</taxon>
        <taxon>Sphingobacteriales</taxon>
        <taxon>Sphingobacteriaceae</taxon>
        <taxon>Pedobacter</taxon>
    </lineage>
</organism>
<evidence type="ECO:0000313" key="9">
    <source>
        <dbReference type="Proteomes" id="UP000309594"/>
    </source>
</evidence>
<sequence>MKLKYIVLILFFTSALCGCNKFLDIKPKGLILPEKVSDYEGLLNSRTLTQTFQVSLLHFTDDNLNSFDALNQSAVANAYYWRPIITINQKADPEVWGPLYNVIYSTNVIINDVMKATDGTMEKKEQVMGEALVIRANCYLDLLTVFAKAYNPVTAATDPGLPLVTSINVTDKAPMRSSVKATLDLMISDVLKAAASVPTSNLNRYRVTKYVAYGLLSRIYLYMADYVNAKKYAEMALVAPHSTLNYNSFASDMDFPDYELSPEVLWQRTSIDYSAPSSMLYSVDLKTYFNNDDIRYTFLTTTSNAGLGRGSLPGNYNFGISFPEMELTKAEVLARQGDFTNSMIIVNVLRKNRIKTGAYVDQTASTGEEALIKVLAERRRELAYSGLRWFDMKRLDQEGRMPVVNRLNLDTQAIDATLAPHSAQYTFEIPVRVQMFNPGMELNHK</sequence>
<dbReference type="Pfam" id="PF14322">
    <property type="entry name" value="SusD-like_3"/>
    <property type="match status" value="1"/>
</dbReference>
<gene>
    <name evidence="8" type="ORF">FBD94_02350</name>
</gene>
<keyword evidence="3" id="KW-0732">Signal</keyword>
<dbReference type="InterPro" id="IPR012944">
    <property type="entry name" value="SusD_RagB_dom"/>
</dbReference>
<dbReference type="Pfam" id="PF07980">
    <property type="entry name" value="SusD_RagB"/>
    <property type="match status" value="1"/>
</dbReference>
<dbReference type="InterPro" id="IPR033985">
    <property type="entry name" value="SusD-like_N"/>
</dbReference>
<feature type="domain" description="RagB/SusD" evidence="6">
    <location>
        <begin position="324"/>
        <end position="395"/>
    </location>
</feature>
<dbReference type="Gene3D" id="1.25.40.390">
    <property type="match status" value="1"/>
</dbReference>
<dbReference type="GO" id="GO:0009279">
    <property type="term" value="C:cell outer membrane"/>
    <property type="evidence" value="ECO:0007669"/>
    <property type="project" value="UniProtKB-SubCell"/>
</dbReference>
<dbReference type="AlphaFoldDB" id="A0A4U1GLY1"/>
<evidence type="ECO:0000256" key="4">
    <source>
        <dbReference type="ARBA" id="ARBA00023136"/>
    </source>
</evidence>
<dbReference type="SUPFAM" id="SSF48452">
    <property type="entry name" value="TPR-like"/>
    <property type="match status" value="1"/>
</dbReference>
<comment type="similarity">
    <text evidence="2">Belongs to the SusD family.</text>
</comment>
<evidence type="ECO:0000256" key="3">
    <source>
        <dbReference type="ARBA" id="ARBA00022729"/>
    </source>
</evidence>
<comment type="subcellular location">
    <subcellularLocation>
        <location evidence="1">Cell outer membrane</location>
    </subcellularLocation>
</comment>
<dbReference type="EMBL" id="SWDX01000001">
    <property type="protein sequence ID" value="TKC65415.1"/>
    <property type="molecule type" value="Genomic_DNA"/>
</dbReference>
<dbReference type="RefSeq" id="WP_136878922.1">
    <property type="nucleotide sequence ID" value="NZ_SWDX01000001.1"/>
</dbReference>
<protein>
    <submittedName>
        <fullName evidence="8">RagB/SusD family nutrient uptake outer membrane protein</fullName>
    </submittedName>
</protein>
<comment type="caution">
    <text evidence="8">The sequence shown here is derived from an EMBL/GenBank/DDBJ whole genome shotgun (WGS) entry which is preliminary data.</text>
</comment>
<dbReference type="PROSITE" id="PS51257">
    <property type="entry name" value="PROKAR_LIPOPROTEIN"/>
    <property type="match status" value="1"/>
</dbReference>
<accession>A0A4U1GLY1</accession>
<dbReference type="InterPro" id="IPR011990">
    <property type="entry name" value="TPR-like_helical_dom_sf"/>
</dbReference>
<evidence type="ECO:0000313" key="8">
    <source>
        <dbReference type="EMBL" id="TKC65415.1"/>
    </source>
</evidence>
<name>A0A4U1GLY1_9SPHI</name>
<evidence type="ECO:0000256" key="1">
    <source>
        <dbReference type="ARBA" id="ARBA00004442"/>
    </source>
</evidence>
<reference evidence="8 9" key="1">
    <citation type="submission" date="2019-04" db="EMBL/GenBank/DDBJ databases">
        <title>Pedobacter sp. RP-1-16 sp. nov., isolated from Arctic soil.</title>
        <authorList>
            <person name="Dahal R.H."/>
            <person name="Kim D.-U."/>
        </authorList>
    </citation>
    <scope>NUCLEOTIDE SEQUENCE [LARGE SCALE GENOMIC DNA]</scope>
    <source>
        <strain evidence="8 9">RP-1-16</strain>
    </source>
</reference>
<keyword evidence="5" id="KW-0998">Cell outer membrane</keyword>
<proteinExistence type="inferred from homology"/>
<dbReference type="Proteomes" id="UP000309594">
    <property type="component" value="Unassembled WGS sequence"/>
</dbReference>
<evidence type="ECO:0000259" key="7">
    <source>
        <dbReference type="Pfam" id="PF14322"/>
    </source>
</evidence>
<feature type="domain" description="SusD-like N-terminal" evidence="7">
    <location>
        <begin position="22"/>
        <end position="221"/>
    </location>
</feature>
<evidence type="ECO:0000256" key="5">
    <source>
        <dbReference type="ARBA" id="ARBA00023237"/>
    </source>
</evidence>
<evidence type="ECO:0000256" key="2">
    <source>
        <dbReference type="ARBA" id="ARBA00006275"/>
    </source>
</evidence>
<evidence type="ECO:0000259" key="6">
    <source>
        <dbReference type="Pfam" id="PF07980"/>
    </source>
</evidence>